<dbReference type="EMBL" id="BAABHK010000009">
    <property type="protein sequence ID" value="GAA4631333.1"/>
    <property type="molecule type" value="Genomic_DNA"/>
</dbReference>
<organism evidence="1 2">
    <name type="scientific">Actinoallomurus vinaceus</name>
    <dbReference type="NCBI Taxonomy" id="1080074"/>
    <lineage>
        <taxon>Bacteria</taxon>
        <taxon>Bacillati</taxon>
        <taxon>Actinomycetota</taxon>
        <taxon>Actinomycetes</taxon>
        <taxon>Streptosporangiales</taxon>
        <taxon>Thermomonosporaceae</taxon>
        <taxon>Actinoallomurus</taxon>
    </lineage>
</organism>
<gene>
    <name evidence="1" type="ORF">GCM10023196_060350</name>
</gene>
<reference evidence="2" key="1">
    <citation type="journal article" date="2019" name="Int. J. Syst. Evol. Microbiol.">
        <title>The Global Catalogue of Microorganisms (GCM) 10K type strain sequencing project: providing services to taxonomists for standard genome sequencing and annotation.</title>
        <authorList>
            <consortium name="The Broad Institute Genomics Platform"/>
            <consortium name="The Broad Institute Genome Sequencing Center for Infectious Disease"/>
            <person name="Wu L."/>
            <person name="Ma J."/>
        </authorList>
    </citation>
    <scope>NUCLEOTIDE SEQUENCE [LARGE SCALE GENOMIC DNA]</scope>
    <source>
        <strain evidence="2">JCM 17939</strain>
    </source>
</reference>
<proteinExistence type="predicted"/>
<dbReference type="Proteomes" id="UP001501442">
    <property type="component" value="Unassembled WGS sequence"/>
</dbReference>
<accession>A0ABP8UIH0</accession>
<evidence type="ECO:0000313" key="1">
    <source>
        <dbReference type="EMBL" id="GAA4631333.1"/>
    </source>
</evidence>
<sequence length="103" mass="11594">MIWVDQFRSFVRMSGCWKRERIEQSPVLVLDAGATAACPYAAACWLALIRCRSRVTDWSSITKHSAVTAENAVNVRRQADQMMTQPGHLLSRLAAISAARKFR</sequence>
<evidence type="ECO:0000313" key="2">
    <source>
        <dbReference type="Proteomes" id="UP001501442"/>
    </source>
</evidence>
<name>A0ABP8UIH0_9ACTN</name>
<protein>
    <submittedName>
        <fullName evidence="1">Uncharacterized protein</fullName>
    </submittedName>
</protein>
<keyword evidence="2" id="KW-1185">Reference proteome</keyword>
<comment type="caution">
    <text evidence="1">The sequence shown here is derived from an EMBL/GenBank/DDBJ whole genome shotgun (WGS) entry which is preliminary data.</text>
</comment>